<dbReference type="GO" id="GO:0034599">
    <property type="term" value="P:cellular response to oxidative stress"/>
    <property type="evidence" value="ECO:0007669"/>
    <property type="project" value="TreeGrafter"/>
</dbReference>
<dbReference type="InterPro" id="IPR036249">
    <property type="entry name" value="Thioredoxin-like_sf"/>
</dbReference>
<dbReference type="Pfam" id="PF00462">
    <property type="entry name" value="Glutaredoxin"/>
    <property type="match status" value="1"/>
</dbReference>
<dbReference type="InterPro" id="IPR011899">
    <property type="entry name" value="Glutaredoxin_euk/vir"/>
</dbReference>
<reference evidence="2" key="1">
    <citation type="submission" date="2021-01" db="EMBL/GenBank/DDBJ databases">
        <authorList>
            <person name="Corre E."/>
            <person name="Pelletier E."/>
            <person name="Niang G."/>
            <person name="Scheremetjew M."/>
            <person name="Finn R."/>
            <person name="Kale V."/>
            <person name="Holt S."/>
            <person name="Cochrane G."/>
            <person name="Meng A."/>
            <person name="Brown T."/>
            <person name="Cohen L."/>
        </authorList>
    </citation>
    <scope>NUCLEOTIDE SEQUENCE</scope>
    <source>
        <strain evidence="2">Fehren 1</strain>
    </source>
</reference>
<dbReference type="InterPro" id="IPR002109">
    <property type="entry name" value="Glutaredoxin"/>
</dbReference>
<accession>A0A7S3MKM3</accession>
<name>A0A7S3MKM3_9SPIT</name>
<dbReference type="EMBL" id="HBIE01013007">
    <property type="protein sequence ID" value="CAE0309037.1"/>
    <property type="molecule type" value="Transcribed_RNA"/>
</dbReference>
<dbReference type="CDD" id="cd03419">
    <property type="entry name" value="GRX_GRXh_1_2_like"/>
    <property type="match status" value="1"/>
</dbReference>
<dbReference type="PANTHER" id="PTHR45694:SF18">
    <property type="entry name" value="GLUTAREDOXIN-1-RELATED"/>
    <property type="match status" value="1"/>
</dbReference>
<dbReference type="PRINTS" id="PR00160">
    <property type="entry name" value="GLUTAREDOXIN"/>
</dbReference>
<dbReference type="Gene3D" id="3.40.30.10">
    <property type="entry name" value="Glutaredoxin"/>
    <property type="match status" value="1"/>
</dbReference>
<dbReference type="PANTHER" id="PTHR45694">
    <property type="entry name" value="GLUTAREDOXIN 2"/>
    <property type="match status" value="1"/>
</dbReference>
<dbReference type="PROSITE" id="PS51354">
    <property type="entry name" value="GLUTAREDOXIN_2"/>
    <property type="match status" value="1"/>
</dbReference>
<dbReference type="NCBIfam" id="TIGR02180">
    <property type="entry name" value="GRX_euk"/>
    <property type="match status" value="1"/>
</dbReference>
<dbReference type="InterPro" id="IPR014025">
    <property type="entry name" value="Glutaredoxin_subgr"/>
</dbReference>
<evidence type="ECO:0000259" key="1">
    <source>
        <dbReference type="Pfam" id="PF00462"/>
    </source>
</evidence>
<dbReference type="SUPFAM" id="SSF52833">
    <property type="entry name" value="Thioredoxin-like"/>
    <property type="match status" value="1"/>
</dbReference>
<protein>
    <recommendedName>
        <fullName evidence="1">Glutaredoxin domain-containing protein</fullName>
    </recommendedName>
</protein>
<evidence type="ECO:0000313" key="2">
    <source>
        <dbReference type="EMBL" id="CAE0309037.1"/>
    </source>
</evidence>
<organism evidence="2">
    <name type="scientific">Favella ehrenbergii</name>
    <dbReference type="NCBI Taxonomy" id="182087"/>
    <lineage>
        <taxon>Eukaryota</taxon>
        <taxon>Sar</taxon>
        <taxon>Alveolata</taxon>
        <taxon>Ciliophora</taxon>
        <taxon>Intramacronucleata</taxon>
        <taxon>Spirotrichea</taxon>
        <taxon>Choreotrichia</taxon>
        <taxon>Tintinnida</taxon>
        <taxon>Xystonellidae</taxon>
        <taxon>Favella</taxon>
    </lineage>
</organism>
<sequence length="132" mass="14470">MMLRAAPLRLGRKSLLAQTRRCLSANLKAEIEAEISSNPIVIYSKSFCPFCTQTKAMFAALETQPAPLIHELDLLKDGAERQQVLQQISGQRTVPNIFIGGEHLGGNSDLCDLAQDGSLADMLDQAEVSYKH</sequence>
<feature type="domain" description="Glutaredoxin" evidence="1">
    <location>
        <begin position="40"/>
        <end position="103"/>
    </location>
</feature>
<gene>
    <name evidence="2" type="ORF">FEHR0123_LOCUS3949</name>
</gene>
<proteinExistence type="predicted"/>
<dbReference type="AlphaFoldDB" id="A0A7S3MKM3"/>
<dbReference type="GO" id="GO:0015038">
    <property type="term" value="F:glutathione disulfide oxidoreductase activity"/>
    <property type="evidence" value="ECO:0007669"/>
    <property type="project" value="TreeGrafter"/>
</dbReference>
<dbReference type="GO" id="GO:0005737">
    <property type="term" value="C:cytoplasm"/>
    <property type="evidence" value="ECO:0007669"/>
    <property type="project" value="TreeGrafter"/>
</dbReference>